<keyword evidence="2" id="KW-1185">Reference proteome</keyword>
<dbReference type="EMBL" id="KZ819731">
    <property type="protein sequence ID" value="PWN53310.1"/>
    <property type="molecule type" value="Genomic_DNA"/>
</dbReference>
<evidence type="ECO:0000313" key="1">
    <source>
        <dbReference type="EMBL" id="PWN53310.1"/>
    </source>
</evidence>
<organism evidence="1 2">
    <name type="scientific">Violaceomyces palustris</name>
    <dbReference type="NCBI Taxonomy" id="1673888"/>
    <lineage>
        <taxon>Eukaryota</taxon>
        <taxon>Fungi</taxon>
        <taxon>Dikarya</taxon>
        <taxon>Basidiomycota</taxon>
        <taxon>Ustilaginomycotina</taxon>
        <taxon>Ustilaginomycetes</taxon>
        <taxon>Violaceomycetales</taxon>
        <taxon>Violaceomycetaceae</taxon>
        <taxon>Violaceomyces</taxon>
    </lineage>
</organism>
<accession>A0ACD0P5K4</accession>
<proteinExistence type="predicted"/>
<sequence length="1195" mass="131315">MSDWQRMQQQQQHQIQHAGALPKPQPQTPQNFQQQQRLVSQSHPQPQPQPQYNQPGQFTPIPSHLLRQSSSTSPLPSSSVSTPNYQHLNRSLPPQAPFMVVPGSYQQLPPSQLQHFQQGPFTPQGNSMQRPIHSMPQPSRFQQHPVQHPASLPRNASSSSSAANSVPGGASYPAFVNPTAAKGLPPSQMVPVPKRLKKIGDGVEIHYLQPGPSNRLFLSLKSGLPSQIDWALNRLATYSFQYKDQPTLESIPGLADALFSFPRRLVSAVSGQPSHTWEGPNFEHEGFSSFDVGIGAPGEGGNQGAGTWHARVQHVEHQAWVQPRTRRFLVMPPSIDVKVSRLGALGVGRDGAEEERREFSFDPSHNPSHNALMRRALEASLILRNATLHMPNAKHIMGLKYLHSLVRDVLSLPTAVLCREQISPVKGDASEEREEWLELEGISELRLHFLDILEGIAPKLHLSQRADFSIIPGGSTFQQKSAEPSLASSAVEARGDSAKSGPPLRPQDEIFLQLLNFAHHSSDRALLLGSLRCLSAMAASDKNEVAFVEVDHPDGSQSPGLLARCVELLPLTMDQELLEATTDLLYQLVCLGSNGLRLALYKTTTSPSVAKSDVEASKISLSSRAAAQTDAVIKLLVRNLAIGKVVWERDHKIHPNREWSYAVPGKSKEEREAKFKRTHETPAEKARRKRLTVAEKERIAFMPEPHRGLEWMNTVFARNPQKEVTQMEFWSAYKDEFSYLINKGGANLQPAADLIRNVQKVFAGATAMVIPAVGDEVPARFIIRGIEVRERDLREPNKCEWQGCPSPMAKTYDVVKKHVETHTKFSKDGRCCWLNCDYTATVKPGESTSLRNEILKAHVMTHLITPARSEPAEVKAGSKRKKIVVNEDLKIVQGADHTGQPVKLEKETLPNGARLIRGKRGKETGSNSATVLEELARPSKPILKVLEDETPQPGAKDENEKLLRSGPPSLGTVENPGVITFEVVRTPSAGNEEPPAPQGVAFVSLLTLRLLARTAASTLDKAGRRSKEGNSSSKGKGENGALIEAGEERFGLPMPSNHLEMVIQQDSEGVSGGARNLAQKNGGTGLGVGAGIGPSEDWAVECSERIMDSMVGIEDELVDNSIKNDILCRYINDTLIELRPLMKIAGTDSDEKWIKMHNYLVGARAARTGATSREVEDENLDPLLRQGAENMEVDA</sequence>
<reference evidence="1 2" key="1">
    <citation type="journal article" date="2018" name="Mol. Biol. Evol.">
        <title>Broad Genomic Sampling Reveals a Smut Pathogenic Ancestry of the Fungal Clade Ustilaginomycotina.</title>
        <authorList>
            <person name="Kijpornyongpan T."/>
            <person name="Mondo S.J."/>
            <person name="Barry K."/>
            <person name="Sandor L."/>
            <person name="Lee J."/>
            <person name="Lipzen A."/>
            <person name="Pangilinan J."/>
            <person name="LaButti K."/>
            <person name="Hainaut M."/>
            <person name="Henrissat B."/>
            <person name="Grigoriev I.V."/>
            <person name="Spatafora J.W."/>
            <person name="Aime M.C."/>
        </authorList>
    </citation>
    <scope>NUCLEOTIDE SEQUENCE [LARGE SCALE GENOMIC DNA]</scope>
    <source>
        <strain evidence="1 2">SA 807</strain>
    </source>
</reference>
<dbReference type="Proteomes" id="UP000245626">
    <property type="component" value="Unassembled WGS sequence"/>
</dbReference>
<protein>
    <submittedName>
        <fullName evidence="1">Uncharacterized protein</fullName>
    </submittedName>
</protein>
<gene>
    <name evidence="1" type="ORF">IE53DRAFT_384197</name>
</gene>
<name>A0ACD0P5K4_9BASI</name>
<evidence type="ECO:0000313" key="2">
    <source>
        <dbReference type="Proteomes" id="UP000245626"/>
    </source>
</evidence>